<dbReference type="Proteomes" id="UP001605036">
    <property type="component" value="Unassembled WGS sequence"/>
</dbReference>
<feature type="compositionally biased region" description="Basic and acidic residues" evidence="2">
    <location>
        <begin position="137"/>
        <end position="151"/>
    </location>
</feature>
<sequence>MIVRQVSKDAEGSQQVAELQATQEAKEALLREQERKNEELTASLEAVQQEVGEVCNTLAKNHATICCTSTTRGRVSQERRKIQSGLVSLMRGTKSSQRGGATSTKSRLCKGGMSPQMNQEVGIEPDSPSGGRHIASGHREAESPVDGEKNQELLLVFPVADG</sequence>
<proteinExistence type="predicted"/>
<evidence type="ECO:0000256" key="1">
    <source>
        <dbReference type="SAM" id="Coils"/>
    </source>
</evidence>
<accession>A0ABD1YRV9</accession>
<dbReference type="EMBL" id="JBHFFA010000004">
    <property type="protein sequence ID" value="KAL2632454.1"/>
    <property type="molecule type" value="Genomic_DNA"/>
</dbReference>
<feature type="region of interest" description="Disordered" evidence="2">
    <location>
        <begin position="90"/>
        <end position="162"/>
    </location>
</feature>
<feature type="coiled-coil region" evidence="1">
    <location>
        <begin position="16"/>
        <end position="50"/>
    </location>
</feature>
<gene>
    <name evidence="3" type="ORF">R1flu_017140</name>
</gene>
<protein>
    <submittedName>
        <fullName evidence="3">Uncharacterized protein</fullName>
    </submittedName>
</protein>
<reference evidence="3 4" key="1">
    <citation type="submission" date="2024-09" db="EMBL/GenBank/DDBJ databases">
        <title>Chromosome-scale assembly of Riccia fluitans.</title>
        <authorList>
            <person name="Paukszto L."/>
            <person name="Sawicki J."/>
            <person name="Karawczyk K."/>
            <person name="Piernik-Szablinska J."/>
            <person name="Szczecinska M."/>
            <person name="Mazdziarz M."/>
        </authorList>
    </citation>
    <scope>NUCLEOTIDE SEQUENCE [LARGE SCALE GENOMIC DNA]</scope>
    <source>
        <strain evidence="3">Rf_01</strain>
        <tissue evidence="3">Aerial parts of the thallus</tissue>
    </source>
</reference>
<feature type="compositionally biased region" description="Polar residues" evidence="2">
    <location>
        <begin position="93"/>
        <end position="106"/>
    </location>
</feature>
<evidence type="ECO:0000256" key="2">
    <source>
        <dbReference type="SAM" id="MobiDB-lite"/>
    </source>
</evidence>
<keyword evidence="1" id="KW-0175">Coiled coil</keyword>
<keyword evidence="4" id="KW-1185">Reference proteome</keyword>
<evidence type="ECO:0000313" key="3">
    <source>
        <dbReference type="EMBL" id="KAL2632454.1"/>
    </source>
</evidence>
<name>A0ABD1YRV9_9MARC</name>
<evidence type="ECO:0000313" key="4">
    <source>
        <dbReference type="Proteomes" id="UP001605036"/>
    </source>
</evidence>
<organism evidence="3 4">
    <name type="scientific">Riccia fluitans</name>
    <dbReference type="NCBI Taxonomy" id="41844"/>
    <lineage>
        <taxon>Eukaryota</taxon>
        <taxon>Viridiplantae</taxon>
        <taxon>Streptophyta</taxon>
        <taxon>Embryophyta</taxon>
        <taxon>Marchantiophyta</taxon>
        <taxon>Marchantiopsida</taxon>
        <taxon>Marchantiidae</taxon>
        <taxon>Marchantiales</taxon>
        <taxon>Ricciaceae</taxon>
        <taxon>Riccia</taxon>
    </lineage>
</organism>
<dbReference type="AlphaFoldDB" id="A0ABD1YRV9"/>
<comment type="caution">
    <text evidence="3">The sequence shown here is derived from an EMBL/GenBank/DDBJ whole genome shotgun (WGS) entry which is preliminary data.</text>
</comment>